<sequence length="168" mass="19536">MLYHFSEDPGITRFEPRVLYNQHDEPAKVWAIDAHHAPHYYVPRECPRVCLEAGEDTTEADVEKFFGLSEARRMMVIESGWYERVRTACIYRYSFEPDDFEEFDRNAGYYVAMQTVVPVQVERINDLVGAILQAGIELRFTPSLLPLKEQVLASTVHFSMIRMRNATL</sequence>
<evidence type="ECO:0000313" key="1">
    <source>
        <dbReference type="EMBL" id="ANY75307.1"/>
    </source>
</evidence>
<organism evidence="1">
    <name type="scientific">Paenibacillus ihbetae</name>
    <dbReference type="NCBI Taxonomy" id="1870820"/>
    <lineage>
        <taxon>Bacteria</taxon>
        <taxon>Bacillati</taxon>
        <taxon>Bacillota</taxon>
        <taxon>Bacilli</taxon>
        <taxon>Bacillales</taxon>
        <taxon>Paenibacillaceae</taxon>
        <taxon>Paenibacillus</taxon>
    </lineage>
</organism>
<evidence type="ECO:0000313" key="2">
    <source>
        <dbReference type="EMBL" id="OOC62525.1"/>
    </source>
</evidence>
<dbReference type="KEGG" id="pib:BBD41_23525"/>
<proteinExistence type="predicted"/>
<dbReference type="Pfam" id="PF21820">
    <property type="entry name" value="DUF6886"/>
    <property type="match status" value="1"/>
</dbReference>
<dbReference type="RefSeq" id="WP_077567303.1">
    <property type="nucleotide sequence ID" value="NZ_CP016809.1"/>
</dbReference>
<accession>A0A1B2E5X4</accession>
<dbReference type="EMBL" id="CP016809">
    <property type="protein sequence ID" value="ANY75307.1"/>
    <property type="molecule type" value="Genomic_DNA"/>
</dbReference>
<gene>
    <name evidence="2" type="ORF">BBD40_12035</name>
    <name evidence="1" type="ORF">BBD41_23525</name>
</gene>
<protein>
    <submittedName>
        <fullName evidence="1">Uncharacterized protein</fullName>
    </submittedName>
</protein>
<name>A0A1B2E5X4_9BACL</name>
<dbReference type="Proteomes" id="UP000189059">
    <property type="component" value="Unassembled WGS sequence"/>
</dbReference>
<dbReference type="GeneID" id="48311263"/>
<dbReference type="InterPro" id="IPR049253">
    <property type="entry name" value="DUF6886"/>
</dbReference>
<evidence type="ECO:0000313" key="3">
    <source>
        <dbReference type="Proteomes" id="UP000189059"/>
    </source>
</evidence>
<keyword evidence="3" id="KW-1185">Reference proteome</keyword>
<dbReference type="EMBL" id="MRVI01000001">
    <property type="protein sequence ID" value="OOC62525.1"/>
    <property type="molecule type" value="Genomic_DNA"/>
</dbReference>
<dbReference type="OrthoDB" id="156685at2"/>
<reference evidence="1" key="1">
    <citation type="submission" date="2016-08" db="EMBL/GenBank/DDBJ databases">
        <title>Complete Genome Seqeunce of Paenibacillus sp. nov. IHBB 9852 from high altitute lake of Indian trans-Himalayas.</title>
        <authorList>
            <person name="Kiran S."/>
            <person name="Swarnkar M.K."/>
            <person name="Rana A."/>
            <person name="Tewari R."/>
            <person name="Gulati A."/>
        </authorList>
    </citation>
    <scope>NUCLEOTIDE SEQUENCE [LARGE SCALE GENOMIC DNA]</scope>
    <source>
        <strain evidence="1">IHBB 9852</strain>
    </source>
</reference>
<dbReference type="AlphaFoldDB" id="A0A1B2E5X4"/>
<reference evidence="2 3" key="2">
    <citation type="submission" date="2016-12" db="EMBL/GenBank/DDBJ databases">
        <title>Genome sequencing and description of Paenibacillus sp. nov. from high altitude lake in the Indian Trans- Himalayas.</title>
        <authorList>
            <person name="Kiran S."/>
            <person name="Swarnkar M.K."/>
            <person name="Rana A."/>
            <person name="Tewari R."/>
            <person name="Gulati A."/>
        </authorList>
    </citation>
    <scope>NUCLEOTIDE SEQUENCE [LARGE SCALE GENOMIC DNA]</scope>
    <source>
        <strain evidence="2 3">IHBB 9951</strain>
    </source>
</reference>